<evidence type="ECO:0000256" key="7">
    <source>
        <dbReference type="ARBA" id="ARBA00022679"/>
    </source>
</evidence>
<evidence type="ECO:0000256" key="10">
    <source>
        <dbReference type="PIRSR" id="PIRSR000412-50"/>
    </source>
</evidence>
<keyword evidence="7 9" id="KW-0808">Transferase</keyword>
<accession>G7V715</accession>
<comment type="pathway">
    <text evidence="9">One-carbon metabolism; tetrahydrofolate interconversion.</text>
</comment>
<dbReference type="Gene3D" id="3.40.640.10">
    <property type="entry name" value="Type I PLP-dependent aspartate aminotransferase-like (Major domain)"/>
    <property type="match status" value="1"/>
</dbReference>
<evidence type="ECO:0000256" key="9">
    <source>
        <dbReference type="HAMAP-Rule" id="MF_00051"/>
    </source>
</evidence>
<feature type="site" description="Plays an important role in substrate specificity" evidence="9">
    <location>
        <position position="225"/>
    </location>
</feature>
<dbReference type="SUPFAM" id="SSF53383">
    <property type="entry name" value="PLP-dependent transferases"/>
    <property type="match status" value="1"/>
</dbReference>
<evidence type="ECO:0000256" key="8">
    <source>
        <dbReference type="ARBA" id="ARBA00022898"/>
    </source>
</evidence>
<dbReference type="UniPathway" id="UPA00193"/>
<dbReference type="eggNOG" id="COG0112">
    <property type="taxonomic scope" value="Bacteria"/>
</dbReference>
<comment type="caution">
    <text evidence="9">Lacks conserved residue(s) required for the propagation of feature annotation.</text>
</comment>
<organism evidence="12 13">
    <name type="scientific">Thermovirga lienii (strain ATCC BAA-1197 / DSM 17291 / Cas60314)</name>
    <dbReference type="NCBI Taxonomy" id="580340"/>
    <lineage>
        <taxon>Bacteria</taxon>
        <taxon>Thermotogati</taxon>
        <taxon>Synergistota</taxon>
        <taxon>Synergistia</taxon>
        <taxon>Synergistales</taxon>
        <taxon>Thermovirgaceae</taxon>
        <taxon>Thermovirga</taxon>
    </lineage>
</organism>
<dbReference type="Pfam" id="PF00464">
    <property type="entry name" value="SHMT"/>
    <property type="match status" value="1"/>
</dbReference>
<dbReference type="PIRSF" id="PIRSF000412">
    <property type="entry name" value="SHMT"/>
    <property type="match status" value="1"/>
</dbReference>
<dbReference type="GO" id="GO:0008168">
    <property type="term" value="F:methyltransferase activity"/>
    <property type="evidence" value="ECO:0007669"/>
    <property type="project" value="UniProtKB-KW"/>
</dbReference>
<dbReference type="GO" id="GO:0050413">
    <property type="term" value="F:D-alanine 2-hydroxymethyltransferase activity"/>
    <property type="evidence" value="ECO:0007669"/>
    <property type="project" value="UniProtKB-EC"/>
</dbReference>
<feature type="domain" description="Serine hydroxymethyltransferase-like" evidence="11">
    <location>
        <begin position="4"/>
        <end position="380"/>
    </location>
</feature>
<dbReference type="KEGG" id="tli:Tlie_1480"/>
<dbReference type="Gene3D" id="3.90.1150.10">
    <property type="entry name" value="Aspartate Aminotransferase, domain 1"/>
    <property type="match status" value="1"/>
</dbReference>
<reference evidence="12 13" key="2">
    <citation type="journal article" date="2012" name="Stand. Genomic Sci.">
        <title>Genome sequence of the moderately thermophilic, amino-acid-degrading and sulfur-reducing bacterium Thermovirga lienii type strain (Cas60314(T)).</title>
        <authorList>
            <person name="Goker M."/>
            <person name="Saunders E."/>
            <person name="Lapidus A."/>
            <person name="Nolan M."/>
            <person name="Lucas S."/>
            <person name="Hammon N."/>
            <person name="Deshpande S."/>
            <person name="Cheng J.F."/>
            <person name="Han C."/>
            <person name="Tapia R."/>
            <person name="Goodwin L.A."/>
            <person name="Pitluck S."/>
            <person name="Liolios K."/>
            <person name="Mavromatis K."/>
            <person name="Pagani I."/>
            <person name="Ivanova N."/>
            <person name="Mikhailova N."/>
            <person name="Pati A."/>
            <person name="Chen A."/>
            <person name="Palaniappan K."/>
            <person name="Land M."/>
            <person name="Chang Y.J."/>
            <person name="Jeffries C.D."/>
            <person name="Brambilla E.M."/>
            <person name="Rohde M."/>
            <person name="Spring S."/>
            <person name="Detter J.C."/>
            <person name="Woyke T."/>
            <person name="Bristow J."/>
            <person name="Eisen J.A."/>
            <person name="Markowitz V."/>
            <person name="Hugenholtz P."/>
            <person name="Kyrpides N.C."/>
            <person name="Klenk H.P."/>
        </authorList>
    </citation>
    <scope>NUCLEOTIDE SEQUENCE [LARGE SCALE GENOMIC DNA]</scope>
    <source>
        <strain evidence="13">ATCC BAA-1197 / DSM 17291 / Cas60314</strain>
    </source>
</reference>
<keyword evidence="6 9" id="KW-0554">One-carbon metabolism</keyword>
<evidence type="ECO:0000259" key="11">
    <source>
        <dbReference type="Pfam" id="PF00464"/>
    </source>
</evidence>
<dbReference type="HAMAP" id="MF_00051">
    <property type="entry name" value="SHMT"/>
    <property type="match status" value="1"/>
</dbReference>
<dbReference type="Proteomes" id="UP000005868">
    <property type="component" value="Chromosome"/>
</dbReference>
<feature type="binding site" evidence="9">
    <location>
        <begin position="121"/>
        <end position="123"/>
    </location>
    <ligand>
        <name>(6S)-5,6,7,8-tetrahydrofolate</name>
        <dbReference type="ChEBI" id="CHEBI:57453"/>
    </ligand>
</feature>
<dbReference type="GO" id="GO:0005829">
    <property type="term" value="C:cytosol"/>
    <property type="evidence" value="ECO:0007669"/>
    <property type="project" value="TreeGrafter"/>
</dbReference>
<dbReference type="GO" id="GO:0004372">
    <property type="term" value="F:glycine hydroxymethyltransferase activity"/>
    <property type="evidence" value="ECO:0007669"/>
    <property type="project" value="InterPro"/>
</dbReference>
<feature type="modified residue" description="N6-(pyridoxal phosphate)lysine" evidence="9 10">
    <location>
        <position position="226"/>
    </location>
</feature>
<dbReference type="AlphaFoldDB" id="G7V715"/>
<dbReference type="InterPro" id="IPR015421">
    <property type="entry name" value="PyrdxlP-dep_Trfase_major"/>
</dbReference>
<dbReference type="EC" id="2.1.2.7" evidence="9"/>
<dbReference type="GO" id="GO:0030170">
    <property type="term" value="F:pyridoxal phosphate binding"/>
    <property type="evidence" value="ECO:0007669"/>
    <property type="project" value="UniProtKB-UniRule"/>
</dbReference>
<gene>
    <name evidence="9" type="primary">mshmt</name>
    <name evidence="12" type="ordered locus">Tlie_1480</name>
</gene>
<evidence type="ECO:0000256" key="4">
    <source>
        <dbReference type="ARBA" id="ARBA00011738"/>
    </source>
</evidence>
<comment type="subunit">
    <text evidence="4 9">Homodimer.</text>
</comment>
<dbReference type="InterPro" id="IPR015424">
    <property type="entry name" value="PyrdxlP-dep_Trfase"/>
</dbReference>
<dbReference type="GO" id="GO:0019264">
    <property type="term" value="P:glycine biosynthetic process from serine"/>
    <property type="evidence" value="ECO:0007669"/>
    <property type="project" value="InterPro"/>
</dbReference>
<dbReference type="PANTHER" id="PTHR11680">
    <property type="entry name" value="SERINE HYDROXYMETHYLTRANSFERASE"/>
    <property type="match status" value="1"/>
</dbReference>
<dbReference type="GO" id="GO:0035999">
    <property type="term" value="P:tetrahydrofolate interconversion"/>
    <property type="evidence" value="ECO:0007669"/>
    <property type="project" value="UniProtKB-UniRule"/>
</dbReference>
<dbReference type="EMBL" id="CP003096">
    <property type="protein sequence ID" value="AER67204.1"/>
    <property type="molecule type" value="Genomic_DNA"/>
</dbReference>
<reference evidence="13" key="1">
    <citation type="submission" date="2011-10" db="EMBL/GenBank/DDBJ databases">
        <title>The complete genome of chromosome of Thermovirga lienii DSM 17291.</title>
        <authorList>
            <consortium name="US DOE Joint Genome Institute (JGI-PGF)"/>
            <person name="Lucas S."/>
            <person name="Copeland A."/>
            <person name="Lapidus A."/>
            <person name="Glavina del Rio T."/>
            <person name="Dalin E."/>
            <person name="Tice H."/>
            <person name="Bruce D."/>
            <person name="Goodwin L."/>
            <person name="Pitluck S."/>
            <person name="Peters L."/>
            <person name="Mikhailova N."/>
            <person name="Saunders E."/>
            <person name="Kyrpides N."/>
            <person name="Mavromatis K."/>
            <person name="Ivanova N."/>
            <person name="Last F.I."/>
            <person name="Brettin T."/>
            <person name="Detter J.C."/>
            <person name="Han C."/>
            <person name="Larimer F."/>
            <person name="Land M."/>
            <person name="Hauser L."/>
            <person name="Markowitz V."/>
            <person name="Cheng J.-F."/>
            <person name="Hugenholtz P."/>
            <person name="Woyke T."/>
            <person name="Wu D."/>
            <person name="Spring S."/>
            <person name="Schroeder M."/>
            <person name="Brambilla E.-M."/>
            <person name="Klenk H.-P."/>
            <person name="Eisen J.A."/>
        </authorList>
    </citation>
    <scope>NUCLEOTIDE SEQUENCE [LARGE SCALE GENOMIC DNA]</scope>
    <source>
        <strain evidence="13">ATCC BAA-1197 / DSM 17291 / Cas60314</strain>
    </source>
</reference>
<dbReference type="InterPro" id="IPR049943">
    <property type="entry name" value="Ser_HO-MeTrfase-like"/>
</dbReference>
<evidence type="ECO:0000256" key="5">
    <source>
        <dbReference type="ARBA" id="ARBA00022490"/>
    </source>
</evidence>
<keyword evidence="13" id="KW-1185">Reference proteome</keyword>
<name>G7V715_THELD</name>
<evidence type="ECO:0000256" key="1">
    <source>
        <dbReference type="ARBA" id="ARBA00001933"/>
    </source>
</evidence>
<keyword evidence="8 9" id="KW-0663">Pyridoxal phosphate</keyword>
<comment type="similarity">
    <text evidence="3 9">Belongs to the SHMT family.</text>
</comment>
<sequence length="421" mass="45853">MHKLQAVDPEISKLIAQEILRESTTIELIASENFVPECIMEAQGSVLTNKYAEGYPGNRYHGGCEVIDEIESLAIERAKALFGAEHANVQPHSGVNANLAAYMALLEPKDTILSMDLAHGGHLSHGSKVSITGKFYNAVFYGVDKTTEQIDLDQVRDLAKAHNPKLIVAGCSAYSRFIDFKAFRQIADEVGAFLMVDMSHIAGLVAAGVHPSPVPWADVVTSTTTKTLRGARGGFILCRKEHASKIDKAIFPGTQGGPILQNLLAKAVTFKLASTDEFIKYAKQVQANARKMASLLQEMGLRIVSGGTDNHLMLVDLRPWNLTGSEAEEYLAKAGITVNKNMIPFDDKKPTVTSGIRIGTAAVTSRGFQEKEIETVASIIGKVLREKNKANMNSYREMVIDLCLKHPLYMSPQEIAAALKS</sequence>
<proteinExistence type="inferred from homology"/>
<dbReference type="InterPro" id="IPR001085">
    <property type="entry name" value="Ser_HO-MeTrfase"/>
</dbReference>
<dbReference type="FunFam" id="3.40.640.10:FF:000001">
    <property type="entry name" value="Serine hydroxymethyltransferase"/>
    <property type="match status" value="1"/>
</dbReference>
<dbReference type="NCBIfam" id="NF000586">
    <property type="entry name" value="PRK00011.1"/>
    <property type="match status" value="1"/>
</dbReference>
<comment type="subcellular location">
    <subcellularLocation>
        <location evidence="2 9">Cytoplasm</location>
    </subcellularLocation>
</comment>
<feature type="binding site" evidence="9">
    <location>
        <position position="117"/>
    </location>
    <ligand>
        <name>(6S)-5,6,7,8-tetrahydrofolate</name>
        <dbReference type="ChEBI" id="CHEBI:57453"/>
    </ligand>
</feature>
<evidence type="ECO:0000256" key="2">
    <source>
        <dbReference type="ARBA" id="ARBA00004496"/>
    </source>
</evidence>
<dbReference type="GO" id="GO:0032259">
    <property type="term" value="P:methylation"/>
    <property type="evidence" value="ECO:0007669"/>
    <property type="project" value="UniProtKB-KW"/>
</dbReference>
<dbReference type="InterPro" id="IPR039429">
    <property type="entry name" value="SHMT-like_dom"/>
</dbReference>
<comment type="cofactor">
    <cofactor evidence="1 9 10">
        <name>pyridoxal 5'-phosphate</name>
        <dbReference type="ChEBI" id="CHEBI:597326"/>
    </cofactor>
</comment>
<comment type="function">
    <text evidence="9">Catalyzes the reversible interconversion of alpha-methyl-L-serine to D-alanine with tetrahydrofolate (THF) serving as the one-carbon carrier.</text>
</comment>
<keyword evidence="5 9" id="KW-0963">Cytoplasm</keyword>
<comment type="catalytic activity">
    <reaction evidence="9">
        <text>(6R)-5,10-methylene-5,6,7,8-tetrahydrofolate + D-alanine + H2O = 2-methylserine + (6S)-5,6,7,8-tetrahydrofolate</text>
        <dbReference type="Rhea" id="RHEA:10064"/>
        <dbReference type="ChEBI" id="CHEBI:15377"/>
        <dbReference type="ChEBI" id="CHEBI:15636"/>
        <dbReference type="ChEBI" id="CHEBI:57416"/>
        <dbReference type="ChEBI" id="CHEBI:57453"/>
        <dbReference type="ChEBI" id="CHEBI:58275"/>
        <dbReference type="EC" id="2.1.2.7"/>
    </reaction>
</comment>
<evidence type="ECO:0000256" key="3">
    <source>
        <dbReference type="ARBA" id="ARBA00006376"/>
    </source>
</evidence>
<evidence type="ECO:0000313" key="12">
    <source>
        <dbReference type="EMBL" id="AER67204.1"/>
    </source>
</evidence>
<dbReference type="CDD" id="cd00378">
    <property type="entry name" value="SHMT"/>
    <property type="match status" value="1"/>
</dbReference>
<dbReference type="HOGENOM" id="CLU_022477_2_1_0"/>
<evidence type="ECO:0000256" key="6">
    <source>
        <dbReference type="ARBA" id="ARBA00022563"/>
    </source>
</evidence>
<evidence type="ECO:0000313" key="13">
    <source>
        <dbReference type="Proteomes" id="UP000005868"/>
    </source>
</evidence>
<dbReference type="InterPro" id="IPR015422">
    <property type="entry name" value="PyrdxlP-dep_Trfase_small"/>
</dbReference>
<keyword evidence="12" id="KW-0489">Methyltransferase</keyword>
<protein>
    <recommendedName>
        <fullName evidence="9">2-methylserine hydroxymethyltransferase</fullName>
        <shortName evidence="9">MSHMT</shortName>
        <ecNumber evidence="9">2.1.2.7</ecNumber>
    </recommendedName>
    <alternativeName>
        <fullName evidence="9">Alpha-methylserine hydroxymethyltransferase</fullName>
    </alternativeName>
    <alternativeName>
        <fullName evidence="9">D-alanine 2-hydroxymethyltransferase</fullName>
    </alternativeName>
</protein>
<dbReference type="PANTHER" id="PTHR11680:SF35">
    <property type="entry name" value="SERINE HYDROXYMETHYLTRANSFERASE 1"/>
    <property type="match status" value="1"/>
</dbReference>
<dbReference type="STRING" id="580340.Tlie_1480"/>